<gene>
    <name evidence="1" type="ORF">AAFF_G00122090</name>
</gene>
<proteinExistence type="predicted"/>
<name>A0AAD7WAV5_9TELE</name>
<dbReference type="AlphaFoldDB" id="A0AAD7WAV5"/>
<protein>
    <submittedName>
        <fullName evidence="1">Uncharacterized protein</fullName>
    </submittedName>
</protein>
<comment type="caution">
    <text evidence="1">The sequence shown here is derived from an EMBL/GenBank/DDBJ whole genome shotgun (WGS) entry which is preliminary data.</text>
</comment>
<evidence type="ECO:0000313" key="2">
    <source>
        <dbReference type="Proteomes" id="UP001221898"/>
    </source>
</evidence>
<sequence length="89" mass="9566">MRTLLLVRPGTEDNVGEGVERVAPDCEPRYIRPVCVGIPVLHVGPQMETSRNEGSSDYPIPPLCSRAACASLRPSSPALGNTKIKPMLP</sequence>
<organism evidence="1 2">
    <name type="scientific">Aldrovandia affinis</name>
    <dbReference type="NCBI Taxonomy" id="143900"/>
    <lineage>
        <taxon>Eukaryota</taxon>
        <taxon>Metazoa</taxon>
        <taxon>Chordata</taxon>
        <taxon>Craniata</taxon>
        <taxon>Vertebrata</taxon>
        <taxon>Euteleostomi</taxon>
        <taxon>Actinopterygii</taxon>
        <taxon>Neopterygii</taxon>
        <taxon>Teleostei</taxon>
        <taxon>Notacanthiformes</taxon>
        <taxon>Halosauridae</taxon>
        <taxon>Aldrovandia</taxon>
    </lineage>
</organism>
<reference evidence="1" key="1">
    <citation type="journal article" date="2023" name="Science">
        <title>Genome structures resolve the early diversification of teleost fishes.</title>
        <authorList>
            <person name="Parey E."/>
            <person name="Louis A."/>
            <person name="Montfort J."/>
            <person name="Bouchez O."/>
            <person name="Roques C."/>
            <person name="Iampietro C."/>
            <person name="Lluch J."/>
            <person name="Castinel A."/>
            <person name="Donnadieu C."/>
            <person name="Desvignes T."/>
            <person name="Floi Bucao C."/>
            <person name="Jouanno E."/>
            <person name="Wen M."/>
            <person name="Mejri S."/>
            <person name="Dirks R."/>
            <person name="Jansen H."/>
            <person name="Henkel C."/>
            <person name="Chen W.J."/>
            <person name="Zahm M."/>
            <person name="Cabau C."/>
            <person name="Klopp C."/>
            <person name="Thompson A.W."/>
            <person name="Robinson-Rechavi M."/>
            <person name="Braasch I."/>
            <person name="Lecointre G."/>
            <person name="Bobe J."/>
            <person name="Postlethwait J.H."/>
            <person name="Berthelot C."/>
            <person name="Roest Crollius H."/>
            <person name="Guiguen Y."/>
        </authorList>
    </citation>
    <scope>NUCLEOTIDE SEQUENCE</scope>
    <source>
        <strain evidence="1">NC1722</strain>
    </source>
</reference>
<accession>A0AAD7WAV5</accession>
<evidence type="ECO:0000313" key="1">
    <source>
        <dbReference type="EMBL" id="KAJ8389189.1"/>
    </source>
</evidence>
<dbReference type="Proteomes" id="UP001221898">
    <property type="component" value="Unassembled WGS sequence"/>
</dbReference>
<keyword evidence="2" id="KW-1185">Reference proteome</keyword>
<dbReference type="EMBL" id="JAINUG010000185">
    <property type="protein sequence ID" value="KAJ8389189.1"/>
    <property type="molecule type" value="Genomic_DNA"/>
</dbReference>